<protein>
    <recommendedName>
        <fullName evidence="10">C2H2-type domain-containing protein</fullName>
    </recommendedName>
</protein>
<comment type="subcellular location">
    <subcellularLocation>
        <location evidence="1">Nucleus</location>
    </subcellularLocation>
</comment>
<evidence type="ECO:0000313" key="11">
    <source>
        <dbReference type="EMBL" id="KAK9665736.1"/>
    </source>
</evidence>
<comment type="caution">
    <text evidence="11">The sequence shown here is derived from an EMBL/GenBank/DDBJ whole genome shotgun (WGS) entry which is preliminary data.</text>
</comment>
<feature type="compositionally biased region" description="Acidic residues" evidence="9">
    <location>
        <begin position="24"/>
        <end position="34"/>
    </location>
</feature>
<dbReference type="SUPFAM" id="SSF57667">
    <property type="entry name" value="beta-beta-alpha zinc fingers"/>
    <property type="match status" value="1"/>
</dbReference>
<keyword evidence="7" id="KW-0539">Nucleus</keyword>
<dbReference type="InterPro" id="IPR013087">
    <property type="entry name" value="Znf_C2H2_type"/>
</dbReference>
<accession>A0AAW1GPW2</accession>
<dbReference type="EMBL" id="JBDFQZ010000014">
    <property type="protein sequence ID" value="KAK9665736.1"/>
    <property type="molecule type" value="Genomic_DNA"/>
</dbReference>
<keyword evidence="5" id="KW-0805">Transcription regulation</keyword>
<name>A0AAW1GPW2_SAPOF</name>
<dbReference type="SMART" id="SM00355">
    <property type="entry name" value="ZnF_C2H2"/>
    <property type="match status" value="1"/>
</dbReference>
<keyword evidence="3 8" id="KW-0863">Zinc-finger</keyword>
<dbReference type="InterPro" id="IPR052426">
    <property type="entry name" value="Plant_dev_regulator"/>
</dbReference>
<evidence type="ECO:0000256" key="1">
    <source>
        <dbReference type="ARBA" id="ARBA00004123"/>
    </source>
</evidence>
<evidence type="ECO:0000259" key="10">
    <source>
        <dbReference type="PROSITE" id="PS50157"/>
    </source>
</evidence>
<keyword evidence="12" id="KW-1185">Reference proteome</keyword>
<evidence type="ECO:0000256" key="8">
    <source>
        <dbReference type="PROSITE-ProRule" id="PRU00042"/>
    </source>
</evidence>
<dbReference type="InterPro" id="IPR036236">
    <property type="entry name" value="Znf_C2H2_sf"/>
</dbReference>
<evidence type="ECO:0000256" key="6">
    <source>
        <dbReference type="ARBA" id="ARBA00023163"/>
    </source>
</evidence>
<keyword evidence="2" id="KW-0479">Metal-binding</keyword>
<evidence type="ECO:0000256" key="3">
    <source>
        <dbReference type="ARBA" id="ARBA00022771"/>
    </source>
</evidence>
<dbReference type="PANTHER" id="PTHR45801">
    <property type="entry name" value="OS07G0101800 PROTEIN"/>
    <property type="match status" value="1"/>
</dbReference>
<evidence type="ECO:0000256" key="9">
    <source>
        <dbReference type="SAM" id="MobiDB-lite"/>
    </source>
</evidence>
<evidence type="ECO:0000256" key="2">
    <source>
        <dbReference type="ARBA" id="ARBA00022723"/>
    </source>
</evidence>
<evidence type="ECO:0000256" key="5">
    <source>
        <dbReference type="ARBA" id="ARBA00023015"/>
    </source>
</evidence>
<feature type="domain" description="C2H2-type" evidence="10">
    <location>
        <begin position="43"/>
        <end position="70"/>
    </location>
</feature>
<dbReference type="PROSITE" id="PS50157">
    <property type="entry name" value="ZINC_FINGER_C2H2_2"/>
    <property type="match status" value="1"/>
</dbReference>
<reference evidence="11" key="1">
    <citation type="submission" date="2024-03" db="EMBL/GenBank/DDBJ databases">
        <title>WGS assembly of Saponaria officinalis var. Norfolk2.</title>
        <authorList>
            <person name="Jenkins J."/>
            <person name="Shu S."/>
            <person name="Grimwood J."/>
            <person name="Barry K."/>
            <person name="Goodstein D."/>
            <person name="Schmutz J."/>
            <person name="Leebens-Mack J."/>
            <person name="Osbourn A."/>
        </authorList>
    </citation>
    <scope>NUCLEOTIDE SEQUENCE [LARGE SCALE GENOMIC DNA]</scope>
    <source>
        <strain evidence="11">JIC</strain>
    </source>
</reference>
<dbReference type="GO" id="GO:0005634">
    <property type="term" value="C:nucleus"/>
    <property type="evidence" value="ECO:0007669"/>
    <property type="project" value="UniProtKB-SubCell"/>
</dbReference>
<dbReference type="Pfam" id="PF13912">
    <property type="entry name" value="zf-C2H2_6"/>
    <property type="match status" value="1"/>
</dbReference>
<dbReference type="GO" id="GO:0008270">
    <property type="term" value="F:zinc ion binding"/>
    <property type="evidence" value="ECO:0007669"/>
    <property type="project" value="UniProtKB-KW"/>
</dbReference>
<proteinExistence type="predicted"/>
<organism evidence="11 12">
    <name type="scientific">Saponaria officinalis</name>
    <name type="common">Common soapwort</name>
    <name type="synonym">Lychnis saponaria</name>
    <dbReference type="NCBI Taxonomy" id="3572"/>
    <lineage>
        <taxon>Eukaryota</taxon>
        <taxon>Viridiplantae</taxon>
        <taxon>Streptophyta</taxon>
        <taxon>Embryophyta</taxon>
        <taxon>Tracheophyta</taxon>
        <taxon>Spermatophyta</taxon>
        <taxon>Magnoliopsida</taxon>
        <taxon>eudicotyledons</taxon>
        <taxon>Gunneridae</taxon>
        <taxon>Pentapetalae</taxon>
        <taxon>Caryophyllales</taxon>
        <taxon>Caryophyllaceae</taxon>
        <taxon>Caryophylleae</taxon>
        <taxon>Saponaria</taxon>
    </lineage>
</organism>
<dbReference type="Gene3D" id="3.30.160.60">
    <property type="entry name" value="Classic Zinc Finger"/>
    <property type="match status" value="1"/>
</dbReference>
<evidence type="ECO:0000313" key="12">
    <source>
        <dbReference type="Proteomes" id="UP001443914"/>
    </source>
</evidence>
<evidence type="ECO:0000256" key="4">
    <source>
        <dbReference type="ARBA" id="ARBA00022833"/>
    </source>
</evidence>
<gene>
    <name evidence="11" type="ORF">RND81_14G132500</name>
</gene>
<dbReference type="AlphaFoldDB" id="A0AAW1GPW2"/>
<evidence type="ECO:0000256" key="7">
    <source>
        <dbReference type="ARBA" id="ARBA00023242"/>
    </source>
</evidence>
<dbReference type="Proteomes" id="UP001443914">
    <property type="component" value="Unassembled WGS sequence"/>
</dbReference>
<sequence length="222" mass="25789">MKKYEILENSNKVIEVEDSTMSQIEDDNDNENDNDNTGVGRTYECNYCKRGFTNAQALGGHMNIHRKEKAKFKKQQNNYSYFSSSPSFLCKNHNEGLLSSYNYNYNYNNYNNSNYNNPSFTPQIRSIYGANDFYKSSSFYPFSNPNYFSQNSIYYGNNNDFSSEKNNLLDMYEENLGVDLSLRMSSSSSTTMVNNHFNQGEEYKKDDKYGAIDLELRLGYDP</sequence>
<dbReference type="PANTHER" id="PTHR45801:SF111">
    <property type="entry name" value="C2H2 AND C2HC ZINC FINGERS SUPERFAMILY PROTEIN"/>
    <property type="match status" value="1"/>
</dbReference>
<keyword evidence="4" id="KW-0862">Zinc</keyword>
<feature type="region of interest" description="Disordered" evidence="9">
    <location>
        <begin position="19"/>
        <end position="39"/>
    </location>
</feature>
<keyword evidence="6" id="KW-0804">Transcription</keyword>
<dbReference type="PROSITE" id="PS00028">
    <property type="entry name" value="ZINC_FINGER_C2H2_1"/>
    <property type="match status" value="1"/>
</dbReference>